<gene>
    <name evidence="8" type="ORF">LS72_003015</name>
</gene>
<dbReference type="InterPro" id="IPR013425">
    <property type="entry name" value="Autotrns_rpt"/>
</dbReference>
<dbReference type="Pfam" id="PF00082">
    <property type="entry name" value="Peptidase_S8"/>
    <property type="match status" value="1"/>
</dbReference>
<dbReference type="InterPro" id="IPR036709">
    <property type="entry name" value="Autotransporte_beta_dom_sf"/>
</dbReference>
<dbReference type="PRINTS" id="PR00723">
    <property type="entry name" value="SUBTILISIN"/>
</dbReference>
<evidence type="ECO:0000256" key="4">
    <source>
        <dbReference type="ARBA" id="ARBA00022801"/>
    </source>
</evidence>
<comment type="caution">
    <text evidence="8">The sequence shown here is derived from an EMBL/GenBank/DDBJ whole genome shotgun (WGS) entry which is preliminary data.</text>
</comment>
<dbReference type="PANTHER" id="PTHR43806:SF11">
    <property type="entry name" value="CEREVISIN-RELATED"/>
    <property type="match status" value="1"/>
</dbReference>
<dbReference type="SMART" id="SM00869">
    <property type="entry name" value="Autotransporter"/>
    <property type="match status" value="1"/>
</dbReference>
<evidence type="ECO:0000256" key="3">
    <source>
        <dbReference type="ARBA" id="ARBA00022729"/>
    </source>
</evidence>
<dbReference type="Pfam" id="PF03797">
    <property type="entry name" value="Autotransporter"/>
    <property type="match status" value="1"/>
</dbReference>
<keyword evidence="5 6" id="KW-0720">Serine protease</keyword>
<feature type="active site" description="Charge relay system" evidence="6">
    <location>
        <position position="280"/>
    </location>
</feature>
<evidence type="ECO:0000256" key="1">
    <source>
        <dbReference type="ARBA" id="ARBA00011073"/>
    </source>
</evidence>
<evidence type="ECO:0000256" key="6">
    <source>
        <dbReference type="PROSITE-ProRule" id="PRU01240"/>
    </source>
</evidence>
<dbReference type="InterPro" id="IPR022398">
    <property type="entry name" value="Peptidase_S8_His-AS"/>
</dbReference>
<dbReference type="InterPro" id="IPR015500">
    <property type="entry name" value="Peptidase_S8_subtilisin-rel"/>
</dbReference>
<dbReference type="PANTHER" id="PTHR43806">
    <property type="entry name" value="PEPTIDASE S8"/>
    <property type="match status" value="1"/>
</dbReference>
<dbReference type="NCBIfam" id="TIGR02601">
    <property type="entry name" value="autotrns_rpt"/>
    <property type="match status" value="1"/>
</dbReference>
<dbReference type="GO" id="GO:0006508">
    <property type="term" value="P:proteolysis"/>
    <property type="evidence" value="ECO:0007669"/>
    <property type="project" value="UniProtKB-KW"/>
</dbReference>
<dbReference type="Gene3D" id="3.40.50.200">
    <property type="entry name" value="Peptidase S8/S53 domain"/>
    <property type="match status" value="1"/>
</dbReference>
<dbReference type="InterPro" id="IPR017318">
    <property type="entry name" value="Pept_S8A_subtilisin_campylobac"/>
</dbReference>
<proteinExistence type="inferred from homology"/>
<evidence type="ECO:0000256" key="5">
    <source>
        <dbReference type="ARBA" id="ARBA00022825"/>
    </source>
</evidence>
<dbReference type="PROSITE" id="PS51208">
    <property type="entry name" value="AUTOTRANSPORTER"/>
    <property type="match status" value="1"/>
</dbReference>
<evidence type="ECO:0000313" key="9">
    <source>
        <dbReference type="Proteomes" id="UP000029920"/>
    </source>
</evidence>
<dbReference type="CDD" id="cd04848">
    <property type="entry name" value="Peptidases_S8_Autotransporter_serine_protease_like"/>
    <property type="match status" value="1"/>
</dbReference>
<dbReference type="Gene3D" id="2.40.128.130">
    <property type="entry name" value="Autotransporter beta-domain"/>
    <property type="match status" value="1"/>
</dbReference>
<feature type="domain" description="Autotransporter" evidence="7">
    <location>
        <begin position="768"/>
        <end position="1034"/>
    </location>
</feature>
<dbReference type="PROSITE" id="PS00138">
    <property type="entry name" value="SUBTILASE_SER"/>
    <property type="match status" value="1"/>
</dbReference>
<dbReference type="PROSITE" id="PS51892">
    <property type="entry name" value="SUBTILASE"/>
    <property type="match status" value="1"/>
</dbReference>
<dbReference type="PIRSF" id="PIRSF037905">
    <property type="entry name" value="Subtilisin_rel_CJE1557"/>
    <property type="match status" value="1"/>
</dbReference>
<dbReference type="GO" id="GO:0004252">
    <property type="term" value="F:serine-type endopeptidase activity"/>
    <property type="evidence" value="ECO:0007669"/>
    <property type="project" value="UniProtKB-UniRule"/>
</dbReference>
<dbReference type="InterPro" id="IPR000209">
    <property type="entry name" value="Peptidase_S8/S53_dom"/>
</dbReference>
<protein>
    <submittedName>
        <fullName evidence="8">Autotransporter domain-containing protein</fullName>
    </submittedName>
</protein>
<evidence type="ECO:0000256" key="2">
    <source>
        <dbReference type="ARBA" id="ARBA00022670"/>
    </source>
</evidence>
<keyword evidence="2 6" id="KW-0645">Protease</keyword>
<dbReference type="InterPro" id="IPR050131">
    <property type="entry name" value="Peptidase_S8_subtilisin-like"/>
</dbReference>
<name>A0A4U8UI16_9HELI</name>
<feature type="active site" description="Charge relay system" evidence="6">
    <location>
        <position position="50"/>
    </location>
</feature>
<dbReference type="RefSeq" id="WP_052087223.1">
    <property type="nucleotide sequence ID" value="NZ_JRPC02000006.1"/>
</dbReference>
<dbReference type="AlphaFoldDB" id="A0A4U8UI16"/>
<dbReference type="InterPro" id="IPR036852">
    <property type="entry name" value="Peptidase_S8/S53_dom_sf"/>
</dbReference>
<dbReference type="PROSITE" id="PS00137">
    <property type="entry name" value="SUBTILASE_HIS"/>
    <property type="match status" value="1"/>
</dbReference>
<dbReference type="InterPro" id="IPR023828">
    <property type="entry name" value="Peptidase_S8_Ser-AS"/>
</dbReference>
<keyword evidence="3" id="KW-0732">Signal</keyword>
<dbReference type="Pfam" id="PF12951">
    <property type="entry name" value="PATR"/>
    <property type="match status" value="1"/>
</dbReference>
<sequence>MRFFIILWTFSLVEILADNFVNSQSLDLVNTSDAYKQGITGKGVNVGVLDTAMNKNHISLKNKIGEELISDASSNDHGSHVGGIIAGEKIDDNKPFGVAYDSMLYSGQIFGGGNIPSFTDFFTKNNVKIINNSWNTTLYPFVGIQDLIFNNAVFYEGKQPEFFLQNAYQAIYAKEITDLAQNNQILLVFASGNEGIIASGLYSTLPSFDENLRTFINVGSLNADDVSRSGDKLIIKAKGVSDFGNGFLKSENYSLMAFGGEINSANAADVNSYFKRSGTSMAAPMVSGAAALIAQKFPFLNGKQIADVLLSTANKDYQAPKLVVKKSDEANAEYYTIIYIDNDPPKNGNNNNTEQIKKDLQQEGYTQEEATKIVENLITKKISTNYDAVIRLSKESIFGQGILDIKKALGGVATLDANRLNDKDKQTLKNNTQELYYIVDTQGNNAEFSNDITQKQWDSSLHLSNAKNLPTNMDNLNVGFIKKGTGELTFSGKNTYAGLTIIENGTLRLRRSAKKKGELVNSSVFVEKGGKLSGNGIIHKNLTNEGIVRVGNEDLSDLEVKGIYTQKGEDSRLQLDFGRHKNSKLLASNYDIQSGILEYIPLQQFFYSGEYVKIDLGGLSDSIDKFTEVKVSENNAMRFEAVLDADKRTINAASALKSNAYNTANSNIGSVLREIRNNQDLSENYRNYFAFLDNSPNFVEILESIEGKSYLDNAASDANNALSTTQQNMLFALNPTAVTSLTFNLKQKPQYVASVNSDSLTNTWNFLEMNDKSFFWYLSPNYKKNNGDGNKGYSSGVDLAIGKDFNEDLRTTLNLKYSNTNLDFNGSDFDSKNVNLGINAIYDVEAFKLLSGAFVNYGFNKMDRKVLGSPDSINANYNNLSLSLQMGMAKDWELQDFTLTPLAYLNYAYYHQESFKESGMWSKEYQPINHHTTSLASGLNISYNFGDTSLKHIVSGFGIYEYRLNGKTLKNEARFNDFITQTFTQQNELNKYLISLGVSYYLSFKDYFLSVSFVDELARKENNMKLSGSFGMRF</sequence>
<keyword evidence="9" id="KW-1185">Reference proteome</keyword>
<dbReference type="SUPFAM" id="SSF52743">
    <property type="entry name" value="Subtilisin-like"/>
    <property type="match status" value="1"/>
</dbReference>
<dbReference type="EMBL" id="JRPC02000006">
    <property type="protein sequence ID" value="TLE16423.1"/>
    <property type="molecule type" value="Genomic_DNA"/>
</dbReference>
<dbReference type="InterPro" id="IPR034061">
    <property type="entry name" value="Peptidases_S8_Autotransporter"/>
</dbReference>
<comment type="similarity">
    <text evidence="1 6">Belongs to the peptidase S8 family.</text>
</comment>
<feature type="active site" description="Charge relay system" evidence="6">
    <location>
        <position position="77"/>
    </location>
</feature>
<reference evidence="8 9" key="1">
    <citation type="journal article" date="2014" name="Genome Announc.">
        <title>Draft genome sequences of eight enterohepatic helicobacter species isolated from both laboratory and wild rodents.</title>
        <authorList>
            <person name="Sheh A."/>
            <person name="Shen Z."/>
            <person name="Fox J.G."/>
        </authorList>
    </citation>
    <scope>NUCLEOTIDE SEQUENCE [LARGE SCALE GENOMIC DNA]</scope>
    <source>
        <strain evidence="8 9">MIT-03-7007</strain>
    </source>
</reference>
<dbReference type="Proteomes" id="UP000029920">
    <property type="component" value="Unassembled WGS sequence"/>
</dbReference>
<organism evidence="8 9">
    <name type="scientific">Helicobacter apodemus</name>
    <dbReference type="NCBI Taxonomy" id="135569"/>
    <lineage>
        <taxon>Bacteria</taxon>
        <taxon>Pseudomonadati</taxon>
        <taxon>Campylobacterota</taxon>
        <taxon>Epsilonproteobacteria</taxon>
        <taxon>Campylobacterales</taxon>
        <taxon>Helicobacteraceae</taxon>
        <taxon>Helicobacter</taxon>
    </lineage>
</organism>
<keyword evidence="4 6" id="KW-0378">Hydrolase</keyword>
<dbReference type="SUPFAM" id="SSF103515">
    <property type="entry name" value="Autotransporter"/>
    <property type="match status" value="1"/>
</dbReference>
<accession>A0A4U8UI16</accession>
<dbReference type="InterPro" id="IPR005546">
    <property type="entry name" value="Autotransporte_beta"/>
</dbReference>
<evidence type="ECO:0000259" key="7">
    <source>
        <dbReference type="PROSITE" id="PS51208"/>
    </source>
</evidence>
<evidence type="ECO:0000313" key="8">
    <source>
        <dbReference type="EMBL" id="TLE16423.1"/>
    </source>
</evidence>